<dbReference type="Proteomes" id="UP000056905">
    <property type="component" value="Chromosome"/>
</dbReference>
<organism evidence="2 3">
    <name type="scientific">Caulobacter henricii</name>
    <dbReference type="NCBI Taxonomy" id="69395"/>
    <lineage>
        <taxon>Bacteria</taxon>
        <taxon>Pseudomonadati</taxon>
        <taxon>Pseudomonadota</taxon>
        <taxon>Alphaproteobacteria</taxon>
        <taxon>Caulobacterales</taxon>
        <taxon>Caulobacteraceae</taxon>
        <taxon>Caulobacter</taxon>
    </lineage>
</organism>
<dbReference type="AlphaFoldDB" id="A0A0P0P3H9"/>
<dbReference type="KEGG" id="chq:AQ619_00505"/>
<feature type="compositionally biased region" description="Pro residues" evidence="1">
    <location>
        <begin position="11"/>
        <end position="21"/>
    </location>
</feature>
<gene>
    <name evidence="2" type="ORF">AQ619_00505</name>
</gene>
<accession>A0A0P0P3H9</accession>
<dbReference type="InterPro" id="IPR021730">
    <property type="entry name" value="YdbH"/>
</dbReference>
<proteinExistence type="predicted"/>
<dbReference type="Pfam" id="PF11739">
    <property type="entry name" value="YdbH-like"/>
    <property type="match status" value="1"/>
</dbReference>
<name>A0A0P0P3H9_9CAUL</name>
<dbReference type="OrthoDB" id="7597031at2"/>
<keyword evidence="3" id="KW-1185">Reference proteome</keyword>
<protein>
    <submittedName>
        <fullName evidence="2">Uncharacterized protein</fullName>
    </submittedName>
</protein>
<evidence type="ECO:0000256" key="1">
    <source>
        <dbReference type="SAM" id="MobiDB-lite"/>
    </source>
</evidence>
<evidence type="ECO:0000313" key="2">
    <source>
        <dbReference type="EMBL" id="ALL15129.1"/>
    </source>
</evidence>
<feature type="region of interest" description="Disordered" evidence="1">
    <location>
        <begin position="1"/>
        <end position="22"/>
    </location>
</feature>
<evidence type="ECO:0000313" key="3">
    <source>
        <dbReference type="Proteomes" id="UP000056905"/>
    </source>
</evidence>
<dbReference type="EMBL" id="CP013002">
    <property type="protein sequence ID" value="ALL15129.1"/>
    <property type="molecule type" value="Genomic_DNA"/>
</dbReference>
<dbReference type="STRING" id="69395.AQ619_00505"/>
<reference evidence="2 3" key="1">
    <citation type="submission" date="2015-10" db="EMBL/GenBank/DDBJ databases">
        <title>Conservation of the essential genome among Caulobacter and Brevundimonas species.</title>
        <authorList>
            <person name="Scott D."/>
            <person name="Ely B."/>
        </authorList>
    </citation>
    <scope>NUCLEOTIDE SEQUENCE [LARGE SCALE GENOMIC DNA]</scope>
    <source>
        <strain evidence="2 3">CB4</strain>
    </source>
</reference>
<sequence>MMAEPTTQPAPSSPDGPPPLPGRRRSAWWVEAGLEAVSLSMLGVIAVGLLIHGGRREISRDLAQSWLRTHGVDAVITVDDLDASGFTGSVRLGPRNDPSFTAERIEVAYDLRAPWMAGAKLGSGLALETRALRLVRPRLKARLTDRGLDLGPLQPLVNDLLKAPRRSGPGGPAILVENARLDLRTPGGLVRLTGDASLDNGQLLRLDGRLGRARYVTDQLLVEARGALLTARKRGDRLALTARFDLDALVAETVELEDAQGQIDAEIAYPDLTTRSARGPAELRAMIKAGSTRTAAIRSDRAAASLALIGTLDGSLTQPRFSGRMVGEAHGQALQAPGLEAREIGLGLDFDQVVAERLDGRIAARGRGQVQAEAGQALAGGIALREAAGQLQLSDLSLAAEPDGLRASGPLALQLGASRAARGSLALTSLVVEARGRTDGLLRRPDLNLTGSAEADSGLSRPDAERLAGALPDPADARAATQALQTFALKAPGLSLTLGDGRTRLGLSRPISLNAAPGVRASLAAPRGPLLDAADGRMHGNLVASLSGGGLPSLDLEVPDWRWDGLVLSAPLALAGDQFDIAPLQGLAGRVEGLAKVSGSRATFTLARCQPLTAVRLRMGDTPLSHPGATLCPGSGPLLTVEGGLWTTAARFSDLTVSLDEAQAAVEGGAGSLSADNAGGPMRAEVRLDQGTLRDVAEGRRFNPIRTTGRLALSNGLWTGGLDAATPLGQPLGRITLRHDVAQARGRAELDASRLAFQPDGLQPGELSPLAAGARQATGPASLTGLFVWDADGMRSSGRLSVGPLDFTSPIGVVADLQGKIDFTSLAPLVSAPDQRLRVSRIDAFVPLDGFAAAFRLGSEALQIDSAVFEAAKGRVSIEPTEVSLEPGRPIRGVIVVQHMDLGELIAASSLVEKIQLDAVVDGRLPFELGPKGFRLLEGRITAIQPGRLALSRAALSGVQAGVQAPGGDSPGAPAPAAAPVNAIQDFAYQAMENLSFTTLEASVNSTDQGRLAILFHIKGEHDPKVAEKARIGLLDLLRGKAFNKRIALPARTPVDLTLDTSLNLDDLLAAWRRAYRGEDPNETRSDPVQP</sequence>